<feature type="transmembrane region" description="Helical" evidence="2">
    <location>
        <begin position="388"/>
        <end position="410"/>
    </location>
</feature>
<feature type="transmembrane region" description="Helical" evidence="2">
    <location>
        <begin position="55"/>
        <end position="75"/>
    </location>
</feature>
<feature type="transmembrane region" description="Helical" evidence="2">
    <location>
        <begin position="416"/>
        <end position="437"/>
    </location>
</feature>
<gene>
    <name evidence="5 6" type="primary">LOC106162849</name>
</gene>
<protein>
    <submittedName>
        <fullName evidence="5 6">Monocarboxylate transporter 13-like isoform X1</fullName>
    </submittedName>
</protein>
<dbReference type="Proteomes" id="UP000085678">
    <property type="component" value="Unplaced"/>
</dbReference>
<dbReference type="CDD" id="cd17352">
    <property type="entry name" value="MFS_MCT_SLC16"/>
    <property type="match status" value="1"/>
</dbReference>
<feature type="transmembrane region" description="Helical" evidence="2">
    <location>
        <begin position="263"/>
        <end position="287"/>
    </location>
</feature>
<dbReference type="GO" id="GO:0008028">
    <property type="term" value="F:monocarboxylic acid transmembrane transporter activity"/>
    <property type="evidence" value="ECO:0007669"/>
    <property type="project" value="TreeGrafter"/>
</dbReference>
<dbReference type="GeneID" id="106162849"/>
<feature type="transmembrane region" description="Helical" evidence="2">
    <location>
        <begin position="126"/>
        <end position="144"/>
    </location>
</feature>
<dbReference type="PANTHER" id="PTHR11360:SF284">
    <property type="entry name" value="EG:103B4.3 PROTEIN-RELATED"/>
    <property type="match status" value="1"/>
</dbReference>
<dbReference type="RefSeq" id="XP_023929992.1">
    <property type="nucleotide sequence ID" value="XM_024074224.1"/>
</dbReference>
<dbReference type="InterPro" id="IPR011701">
    <property type="entry name" value="MFS"/>
</dbReference>
<feature type="transmembrane region" description="Helical" evidence="2">
    <location>
        <begin position="150"/>
        <end position="171"/>
    </location>
</feature>
<dbReference type="PANTHER" id="PTHR11360">
    <property type="entry name" value="MONOCARBOXYLATE TRANSPORTER"/>
    <property type="match status" value="1"/>
</dbReference>
<dbReference type="STRING" id="7574.A0A1S3IE52"/>
<feature type="domain" description="Major facilitator superfamily (MFS) profile" evidence="3">
    <location>
        <begin position="60"/>
        <end position="442"/>
    </location>
</feature>
<dbReference type="InterPro" id="IPR036259">
    <property type="entry name" value="MFS_trans_sf"/>
</dbReference>
<dbReference type="GO" id="GO:0016020">
    <property type="term" value="C:membrane"/>
    <property type="evidence" value="ECO:0007669"/>
    <property type="project" value="UniProtKB-SubCell"/>
</dbReference>
<feature type="transmembrane region" description="Helical" evidence="2">
    <location>
        <begin position="354"/>
        <end position="376"/>
    </location>
</feature>
<dbReference type="KEGG" id="lak:106162849"/>
<dbReference type="SUPFAM" id="SSF103473">
    <property type="entry name" value="MFS general substrate transporter"/>
    <property type="match status" value="1"/>
</dbReference>
<keyword evidence="2" id="KW-0812">Transmembrane</keyword>
<dbReference type="Pfam" id="PF07690">
    <property type="entry name" value="MFS_1"/>
    <property type="match status" value="1"/>
</dbReference>
<keyword evidence="2" id="KW-0472">Membrane</keyword>
<feature type="transmembrane region" description="Helical" evidence="2">
    <location>
        <begin position="293"/>
        <end position="314"/>
    </location>
</feature>
<dbReference type="AlphaFoldDB" id="A0A1S3IE52"/>
<dbReference type="InterPro" id="IPR020846">
    <property type="entry name" value="MFS_dom"/>
</dbReference>
<feature type="transmembrane region" description="Helical" evidence="2">
    <location>
        <begin position="183"/>
        <end position="202"/>
    </location>
</feature>
<dbReference type="Gene3D" id="1.20.1250.20">
    <property type="entry name" value="MFS general substrate transporter like domains"/>
    <property type="match status" value="2"/>
</dbReference>
<evidence type="ECO:0000313" key="4">
    <source>
        <dbReference type="Proteomes" id="UP000085678"/>
    </source>
</evidence>
<accession>A0A1S3IE52</accession>
<organism evidence="4 6">
    <name type="scientific">Lingula anatina</name>
    <name type="common">Brachiopod</name>
    <name type="synonym">Lingula unguis</name>
    <dbReference type="NCBI Taxonomy" id="7574"/>
    <lineage>
        <taxon>Eukaryota</taxon>
        <taxon>Metazoa</taxon>
        <taxon>Spiralia</taxon>
        <taxon>Lophotrochozoa</taxon>
        <taxon>Brachiopoda</taxon>
        <taxon>Linguliformea</taxon>
        <taxon>Lingulata</taxon>
        <taxon>Lingulida</taxon>
        <taxon>Linguloidea</taxon>
        <taxon>Lingulidae</taxon>
        <taxon>Lingula</taxon>
    </lineage>
</organism>
<evidence type="ECO:0000256" key="1">
    <source>
        <dbReference type="ARBA" id="ARBA00004141"/>
    </source>
</evidence>
<dbReference type="InterPro" id="IPR050327">
    <property type="entry name" value="Proton-linked_MCT"/>
</dbReference>
<feature type="transmembrane region" description="Helical" evidence="2">
    <location>
        <begin position="326"/>
        <end position="348"/>
    </location>
</feature>
<reference evidence="5 6" key="1">
    <citation type="submission" date="2025-04" db="UniProtKB">
        <authorList>
            <consortium name="RefSeq"/>
        </authorList>
    </citation>
    <scope>IDENTIFICATION</scope>
    <source>
        <tissue evidence="5 6">Gonads</tissue>
    </source>
</reference>
<dbReference type="PROSITE" id="PS50850">
    <property type="entry name" value="MFS"/>
    <property type="match status" value="1"/>
</dbReference>
<evidence type="ECO:0000259" key="3">
    <source>
        <dbReference type="PROSITE" id="PS50850"/>
    </source>
</evidence>
<name>A0A1S3IE52_LINAN</name>
<keyword evidence="4" id="KW-1185">Reference proteome</keyword>
<dbReference type="OrthoDB" id="6111965at2759"/>
<keyword evidence="2" id="KW-1133">Transmembrane helix</keyword>
<proteinExistence type="predicted"/>
<comment type="subcellular location">
    <subcellularLocation>
        <location evidence="1">Membrane</location>
        <topology evidence="1">Multi-pass membrane protein</topology>
    </subcellularLocation>
</comment>
<evidence type="ECO:0000313" key="6">
    <source>
        <dbReference type="RefSeq" id="XP_023929992.1"/>
    </source>
</evidence>
<feature type="transmembrane region" description="Helical" evidence="2">
    <location>
        <begin position="95"/>
        <end position="114"/>
    </location>
</feature>
<evidence type="ECO:0000256" key="2">
    <source>
        <dbReference type="SAM" id="Phobius"/>
    </source>
</evidence>
<sequence length="501" mass="54192">MEPPINSRNNMSVSLPNLVLGSSILSLPDVKEEKEDVSASSEEEMRGLCDHVDSGWSWVVMVAGAVGLFLGNGYLYSCGVFYLPLLEDLGEGDVLTSMVGSVFLGQSVISGFLASILCDKLDCRRGCMIGGLLAATGLVGSFFASNCTHLIISFGVFTGVGLAFCYQAVHISVSHYFNAKRSFAIAIMQMGSSMGQLVWGPLTHYFIDIYTWRGAFLMLSAFSLHLIAIGALLRPHKNEYLHKKQRGGSAFDIAIFKNIPFDLLMFNTTLVSLVLGMFFFHFPAYAVYSGTSIHASALLLGAIGITSLALKPLFGAVMNHPDVDMWTVYSMSQTVSGVVTVLCPLFMVNFTGQLIYAVIFAVYTTPFFTAHAAITLQSVESKHFGASIGILQSVVGLGFFFGPIVGGWTYSVTGSYAFAVQFAGGCLLVNTLVMFAMKAASRGKHGEDILEDNKFNDVTSCHNSDIHTTSRCRGDVHRLKAASHLDIPVKSAHAYIYNTTT</sequence>
<dbReference type="RefSeq" id="XP_013395733.1">
    <property type="nucleotide sequence ID" value="XM_013540279.2"/>
</dbReference>
<evidence type="ECO:0000313" key="5">
    <source>
        <dbReference type="RefSeq" id="XP_013395733.1"/>
    </source>
</evidence>
<feature type="transmembrane region" description="Helical" evidence="2">
    <location>
        <begin position="214"/>
        <end position="233"/>
    </location>
</feature>